<accession>A0A835D318</accession>
<dbReference type="OrthoDB" id="737456at2759"/>
<keyword evidence="3" id="KW-1185">Reference proteome</keyword>
<evidence type="ECO:0000256" key="1">
    <source>
        <dbReference type="SAM" id="MobiDB-lite"/>
    </source>
</evidence>
<organism evidence="2 3">
    <name type="scientific">Tetracentron sinense</name>
    <name type="common">Spur-leaf</name>
    <dbReference type="NCBI Taxonomy" id="13715"/>
    <lineage>
        <taxon>Eukaryota</taxon>
        <taxon>Viridiplantae</taxon>
        <taxon>Streptophyta</taxon>
        <taxon>Embryophyta</taxon>
        <taxon>Tracheophyta</taxon>
        <taxon>Spermatophyta</taxon>
        <taxon>Magnoliopsida</taxon>
        <taxon>Trochodendrales</taxon>
        <taxon>Trochodendraceae</taxon>
        <taxon>Tetracentron</taxon>
    </lineage>
</organism>
<dbReference type="PANTHER" id="PTHR35488:SF4">
    <property type="entry name" value="DUF4005 DOMAIN-CONTAINING PROTEIN"/>
    <property type="match status" value="1"/>
</dbReference>
<sequence length="157" mass="17597">MKKSPIFPRYESGNYTGSGFDPHLEFSQYLEEARKHANEEEIQAPWPYPKAEKIIMGEEKNKKSWKSYLFSWLKIDKKSKPHMEPASSSHISKPRRGSVSGPLYGSGGQAESTHRRPTSGPLAGLFNSKRSGGVEIAYMCLDQPSDVQAYGPVYLVT</sequence>
<protein>
    <submittedName>
        <fullName evidence="2">Uncharacterized protein</fullName>
    </submittedName>
</protein>
<reference evidence="2 3" key="1">
    <citation type="submission" date="2020-04" db="EMBL/GenBank/DDBJ databases">
        <title>Plant Genome Project.</title>
        <authorList>
            <person name="Zhang R.-G."/>
        </authorList>
    </citation>
    <scope>NUCLEOTIDE SEQUENCE [LARGE SCALE GENOMIC DNA]</scope>
    <source>
        <strain evidence="2">YNK0</strain>
        <tissue evidence="2">Leaf</tissue>
    </source>
</reference>
<evidence type="ECO:0000313" key="2">
    <source>
        <dbReference type="EMBL" id="KAF8388663.1"/>
    </source>
</evidence>
<dbReference type="PANTHER" id="PTHR35488">
    <property type="entry name" value="OS05G0358900 PROTEIN-RELATED"/>
    <property type="match status" value="1"/>
</dbReference>
<dbReference type="OMA" id="SPVHPKY"/>
<proteinExistence type="predicted"/>
<comment type="caution">
    <text evidence="2">The sequence shown here is derived from an EMBL/GenBank/DDBJ whole genome shotgun (WGS) entry which is preliminary data.</text>
</comment>
<dbReference type="EMBL" id="JABCRI010000019">
    <property type="protein sequence ID" value="KAF8388663.1"/>
    <property type="molecule type" value="Genomic_DNA"/>
</dbReference>
<name>A0A835D318_TETSI</name>
<dbReference type="AlphaFoldDB" id="A0A835D318"/>
<feature type="region of interest" description="Disordered" evidence="1">
    <location>
        <begin position="79"/>
        <end position="126"/>
    </location>
</feature>
<gene>
    <name evidence="2" type="ORF">HHK36_025343</name>
</gene>
<evidence type="ECO:0000313" key="3">
    <source>
        <dbReference type="Proteomes" id="UP000655225"/>
    </source>
</evidence>
<dbReference type="Proteomes" id="UP000655225">
    <property type="component" value="Unassembled WGS sequence"/>
</dbReference>